<dbReference type="RefSeq" id="WP_204051697.1">
    <property type="nucleotide sequence ID" value="NZ_BOOF01000043.1"/>
</dbReference>
<proteinExistence type="predicted"/>
<organism evidence="1 2">
    <name type="scientific">Microbispora siamensis</name>
    <dbReference type="NCBI Taxonomy" id="564413"/>
    <lineage>
        <taxon>Bacteria</taxon>
        <taxon>Bacillati</taxon>
        <taxon>Actinomycetota</taxon>
        <taxon>Actinomycetes</taxon>
        <taxon>Streptosporangiales</taxon>
        <taxon>Streptosporangiaceae</taxon>
        <taxon>Microbispora</taxon>
    </lineage>
</organism>
<name>A0ABQ4GWA6_9ACTN</name>
<gene>
    <name evidence="1" type="ORF">Msi02_65400</name>
</gene>
<reference evidence="1 2" key="1">
    <citation type="submission" date="2021-01" db="EMBL/GenBank/DDBJ databases">
        <title>Whole genome shotgun sequence of Microbispora siamensis NBRC 104113.</title>
        <authorList>
            <person name="Komaki H."/>
            <person name="Tamura T."/>
        </authorList>
    </citation>
    <scope>NUCLEOTIDE SEQUENCE [LARGE SCALE GENOMIC DNA]</scope>
    <source>
        <strain evidence="1 2">NBRC 104113</strain>
    </source>
</reference>
<sequence>MSLDERIALTLYDRIFQVISGADPNSGMPSAFESDKTMFVLAQRGMVLNAADYRNPWSPGNTDGSIQAAFNIASLVDEIPAMNHMYSPTGRSVSDVYSKMVRMVNVTEPPPPPEVQRRRDELKKVLVERVKDDEGRDVERPTALADKEQQAFNNYQDAYMAYVGQWAAAQADPNLKKVWPVVGAQALQRPKRAFADWGAAGRDEVAAVKGELATQNRSQVARAFADAQFRLLAYELVNELQETFFRTTISPSDWAGADASTWPQFTFSESTLKSDFSAEATSWGASAQVSVGLWSFGGGVSSSDSRVSMSGDTTDVSLSFRWRICPVYRKWMDGTLFKLPNWDVGTMTGAGGIAGGPDPLMPLIPQALVIVRDVRVSANWSHQDSEHIDSAISGSASVGYGPFAVSGNYSHSSTSDKFGAQRTGQGFVIPDIQVLGFVCTKVDPCPPK</sequence>
<dbReference type="EMBL" id="BOOF01000043">
    <property type="protein sequence ID" value="GIH65723.1"/>
    <property type="molecule type" value="Genomic_DNA"/>
</dbReference>
<keyword evidence="2" id="KW-1185">Reference proteome</keyword>
<evidence type="ECO:0000313" key="2">
    <source>
        <dbReference type="Proteomes" id="UP000660454"/>
    </source>
</evidence>
<comment type="caution">
    <text evidence="1">The sequence shown here is derived from an EMBL/GenBank/DDBJ whole genome shotgun (WGS) entry which is preliminary data.</text>
</comment>
<protein>
    <submittedName>
        <fullName evidence="1">Uncharacterized protein</fullName>
    </submittedName>
</protein>
<evidence type="ECO:0000313" key="1">
    <source>
        <dbReference type="EMBL" id="GIH65723.1"/>
    </source>
</evidence>
<dbReference type="Proteomes" id="UP000660454">
    <property type="component" value="Unassembled WGS sequence"/>
</dbReference>
<accession>A0ABQ4GWA6</accession>